<dbReference type="EMBL" id="KZ305018">
    <property type="protein sequence ID" value="PIA64811.1"/>
    <property type="molecule type" value="Genomic_DNA"/>
</dbReference>
<dbReference type="Proteomes" id="UP000230069">
    <property type="component" value="Unassembled WGS sequence"/>
</dbReference>
<organism evidence="3 4">
    <name type="scientific">Aquilegia coerulea</name>
    <name type="common">Rocky mountain columbine</name>
    <dbReference type="NCBI Taxonomy" id="218851"/>
    <lineage>
        <taxon>Eukaryota</taxon>
        <taxon>Viridiplantae</taxon>
        <taxon>Streptophyta</taxon>
        <taxon>Embryophyta</taxon>
        <taxon>Tracheophyta</taxon>
        <taxon>Spermatophyta</taxon>
        <taxon>Magnoliopsida</taxon>
        <taxon>Ranunculales</taxon>
        <taxon>Ranunculaceae</taxon>
        <taxon>Thalictroideae</taxon>
        <taxon>Aquilegia</taxon>
    </lineage>
</organism>
<protein>
    <recommendedName>
        <fullName evidence="2">K Homology domain-containing protein</fullName>
    </recommendedName>
</protein>
<dbReference type="InterPro" id="IPR009097">
    <property type="entry name" value="Cyclic_Pdiesterase"/>
</dbReference>
<feature type="non-terminal residue" evidence="3">
    <location>
        <position position="1"/>
    </location>
</feature>
<name>A0A2G5F9W3_AQUCA</name>
<gene>
    <name evidence="3" type="ORF">AQUCO_00100347v1</name>
</gene>
<dbReference type="SUPFAM" id="SSF55144">
    <property type="entry name" value="LigT-like"/>
    <property type="match status" value="1"/>
</dbReference>
<dbReference type="GO" id="GO:0006355">
    <property type="term" value="P:regulation of DNA-templated transcription"/>
    <property type="evidence" value="ECO:0007669"/>
    <property type="project" value="TreeGrafter"/>
</dbReference>
<dbReference type="InterPro" id="IPR004087">
    <property type="entry name" value="KH_dom"/>
</dbReference>
<dbReference type="PROSITE" id="PS50084">
    <property type="entry name" value="KH_TYPE_1"/>
    <property type="match status" value="1"/>
</dbReference>
<proteinExistence type="predicted"/>
<evidence type="ECO:0000313" key="3">
    <source>
        <dbReference type="EMBL" id="PIA64811.1"/>
    </source>
</evidence>
<dbReference type="InterPro" id="IPR019510">
    <property type="entry name" value="AKAP7-like_phosphoesterase"/>
</dbReference>
<dbReference type="InterPro" id="IPR004088">
    <property type="entry name" value="KH_dom_type_1"/>
</dbReference>
<dbReference type="InterPro" id="IPR009210">
    <property type="entry name" value="ASCC1"/>
</dbReference>
<dbReference type="SUPFAM" id="SSF54791">
    <property type="entry name" value="Eukaryotic type KH-domain (KH-domain type I)"/>
    <property type="match status" value="1"/>
</dbReference>
<dbReference type="GO" id="GO:0006307">
    <property type="term" value="P:DNA alkylation repair"/>
    <property type="evidence" value="ECO:0007669"/>
    <property type="project" value="InterPro"/>
</dbReference>
<feature type="domain" description="K Homology" evidence="2">
    <location>
        <begin position="135"/>
        <end position="203"/>
    </location>
</feature>
<dbReference type="Gene3D" id="3.30.1370.10">
    <property type="entry name" value="K Homology domain, type 1"/>
    <property type="match status" value="1"/>
</dbReference>
<sequence>INRAWKFSNSFLISNNSLHFFQGFNKSYDDDGLIYFSNNTIMNQNKKQKTYWRPISTQSSSTSTSHEGSVIKIQSESSYVEAEKSSLLSEVQDSSKNGEITSGVEELSMSRVTGLGEGGSADVKMESVQVVEETGRHSVSLEVAASLIRFIKGKGGSTQKQIEEETGARIIFPSSKKESSIVIEGVSDESITKASEKIKVILEEAIRSPNFDYSHFVSLPLAIHPGLVDKLVNFQNTILGIGNSSKDENVFTESDGDSGNEMDNSDQRLDEAHNLEVKLKVEDENEQVNAGIKKIPIVSYSPKASKSSSLSDLGIDKSIFIKPKTFHLTVLMLKLWNNEQITAATEVLQRVSSKVIDALEGRPVSVRLKGLECMRGSLEKARVLYTPVEVIGGEDSLLRACQVINDAYLEAGLVLEKDARQKLKLHGTVMNARHRKRKKMTKRFDTFDARSIVKQYGSEDWGEYIIPEVHLSQRFVFDENGYYHCCASFPFPENEQVI</sequence>
<evidence type="ECO:0000313" key="4">
    <source>
        <dbReference type="Proteomes" id="UP000230069"/>
    </source>
</evidence>
<dbReference type="OrthoDB" id="277832at2759"/>
<dbReference type="AlphaFoldDB" id="A0A2G5F9W3"/>
<dbReference type="PANTHER" id="PTHR13360">
    <property type="entry name" value="ACTIVATING SIGNAL COINTEGRATOR 1 COMPLEX SUBUNIT 1"/>
    <property type="match status" value="1"/>
</dbReference>
<dbReference type="InterPro" id="IPR036612">
    <property type="entry name" value="KH_dom_type_1_sf"/>
</dbReference>
<dbReference type="Pfam" id="PF00013">
    <property type="entry name" value="KH_1"/>
    <property type="match status" value="1"/>
</dbReference>
<dbReference type="GO" id="GO:0005634">
    <property type="term" value="C:nucleus"/>
    <property type="evidence" value="ECO:0007669"/>
    <property type="project" value="TreeGrafter"/>
</dbReference>
<evidence type="ECO:0000259" key="2">
    <source>
        <dbReference type="SMART" id="SM00322"/>
    </source>
</evidence>
<dbReference type="Gene3D" id="3.90.1140.10">
    <property type="entry name" value="Cyclic phosphodiesterase"/>
    <property type="match status" value="1"/>
</dbReference>
<evidence type="ECO:0000256" key="1">
    <source>
        <dbReference type="PROSITE-ProRule" id="PRU00117"/>
    </source>
</evidence>
<dbReference type="GO" id="GO:0003723">
    <property type="term" value="F:RNA binding"/>
    <property type="evidence" value="ECO:0007669"/>
    <property type="project" value="UniProtKB-UniRule"/>
</dbReference>
<dbReference type="SMART" id="SM00322">
    <property type="entry name" value="KH"/>
    <property type="match status" value="1"/>
</dbReference>
<accession>A0A2G5F9W3</accession>
<keyword evidence="4" id="KW-1185">Reference proteome</keyword>
<reference evidence="3 4" key="1">
    <citation type="submission" date="2017-09" db="EMBL/GenBank/DDBJ databases">
        <title>WGS assembly of Aquilegia coerulea Goldsmith.</title>
        <authorList>
            <person name="Hodges S."/>
            <person name="Kramer E."/>
            <person name="Nordborg M."/>
            <person name="Tomkins J."/>
            <person name="Borevitz J."/>
            <person name="Derieg N."/>
            <person name="Yan J."/>
            <person name="Mihaltcheva S."/>
            <person name="Hayes R.D."/>
            <person name="Rokhsar D."/>
        </authorList>
    </citation>
    <scope>NUCLEOTIDE SEQUENCE [LARGE SCALE GENOMIC DNA]</scope>
    <source>
        <strain evidence="4">cv. Goldsmith</strain>
    </source>
</reference>
<dbReference type="PANTHER" id="PTHR13360:SF1">
    <property type="entry name" value="ACTIVATING SIGNAL COINTEGRATOR 1 COMPLEX SUBUNIT 1"/>
    <property type="match status" value="1"/>
</dbReference>
<dbReference type="Pfam" id="PF10469">
    <property type="entry name" value="AKAP7_NLS"/>
    <property type="match status" value="1"/>
</dbReference>
<keyword evidence="1" id="KW-0694">RNA-binding</keyword>